<evidence type="ECO:0000256" key="1">
    <source>
        <dbReference type="SAM" id="MobiDB-lite"/>
    </source>
</evidence>
<dbReference type="Proteomes" id="UP000298030">
    <property type="component" value="Unassembled WGS sequence"/>
</dbReference>
<name>A0A4Y7SCZ0_COPMI</name>
<dbReference type="STRING" id="71717.A0A4Y7SCZ0"/>
<dbReference type="AlphaFoldDB" id="A0A4Y7SCZ0"/>
<evidence type="ECO:0000313" key="2">
    <source>
        <dbReference type="EMBL" id="TEB19180.1"/>
    </source>
</evidence>
<feature type="region of interest" description="Disordered" evidence="1">
    <location>
        <begin position="284"/>
        <end position="317"/>
    </location>
</feature>
<gene>
    <name evidence="2" type="ORF">FA13DRAFT_1719081</name>
</gene>
<reference evidence="2 3" key="1">
    <citation type="journal article" date="2019" name="Nat. Ecol. Evol.">
        <title>Megaphylogeny resolves global patterns of mushroom evolution.</title>
        <authorList>
            <person name="Varga T."/>
            <person name="Krizsan K."/>
            <person name="Foldi C."/>
            <person name="Dima B."/>
            <person name="Sanchez-Garcia M."/>
            <person name="Sanchez-Ramirez S."/>
            <person name="Szollosi G.J."/>
            <person name="Szarkandi J.G."/>
            <person name="Papp V."/>
            <person name="Albert L."/>
            <person name="Andreopoulos W."/>
            <person name="Angelini C."/>
            <person name="Antonin V."/>
            <person name="Barry K.W."/>
            <person name="Bougher N.L."/>
            <person name="Buchanan P."/>
            <person name="Buyck B."/>
            <person name="Bense V."/>
            <person name="Catcheside P."/>
            <person name="Chovatia M."/>
            <person name="Cooper J."/>
            <person name="Damon W."/>
            <person name="Desjardin D."/>
            <person name="Finy P."/>
            <person name="Geml J."/>
            <person name="Haridas S."/>
            <person name="Hughes K."/>
            <person name="Justo A."/>
            <person name="Karasinski D."/>
            <person name="Kautmanova I."/>
            <person name="Kiss B."/>
            <person name="Kocsube S."/>
            <person name="Kotiranta H."/>
            <person name="LaButti K.M."/>
            <person name="Lechner B.E."/>
            <person name="Liimatainen K."/>
            <person name="Lipzen A."/>
            <person name="Lukacs Z."/>
            <person name="Mihaltcheva S."/>
            <person name="Morgado L.N."/>
            <person name="Niskanen T."/>
            <person name="Noordeloos M.E."/>
            <person name="Ohm R.A."/>
            <person name="Ortiz-Santana B."/>
            <person name="Ovrebo C."/>
            <person name="Racz N."/>
            <person name="Riley R."/>
            <person name="Savchenko A."/>
            <person name="Shiryaev A."/>
            <person name="Soop K."/>
            <person name="Spirin V."/>
            <person name="Szebenyi C."/>
            <person name="Tomsovsky M."/>
            <person name="Tulloss R.E."/>
            <person name="Uehling J."/>
            <person name="Grigoriev I.V."/>
            <person name="Vagvolgyi C."/>
            <person name="Papp T."/>
            <person name="Martin F.M."/>
            <person name="Miettinen O."/>
            <person name="Hibbett D.S."/>
            <person name="Nagy L.G."/>
        </authorList>
    </citation>
    <scope>NUCLEOTIDE SEQUENCE [LARGE SCALE GENOMIC DNA]</scope>
    <source>
        <strain evidence="2 3">FP101781</strain>
    </source>
</reference>
<sequence length="550" mass="60650">MSHRGRARTRGYIIQINLFTSGNRGRHLSKATRRQRAQTPPASSTIDAENVVTAPLLKTDVPRDILLSWEQFQISLRSRMPKPPDMACLGIRHVVMYRLDLSPRRLQSTTSPCLVLGSLLPLPLRSSLLFDCHWVANARFNVSVHISGRGSHPEVWERQRGGRNGGRHLLGQVLGWVQYREPKGNRQGKSYLDAPLAIVTEVEARTVLSADALEGLLPHLKTITQSSWIDAGGQYQHDRRWKASIAMSVRRSSMGCFRWTPFAPDLSALDLRTLVNLRSTNQTAESRLAVRTPKPAGSTQDRTDPADTGRADSETTSQRKLIAQKIHSIIKRDTDLGLGTGLARRVRYEKSAAGGTQMQDQSSTGNAANAKVVASAAATAIVNKRRQAFVAVSGGADLATAKVDALTKLSRGSYGIILVDGELMIGKVLTLYERGGGKVAKHGWVSETSSIGAVSYIPVQVWQQVPRQRQFRAVWYKDTVHLALPRFNHLPASKFLHLVPPQAIQILPNGLLELSQPVYDSVFSKYLPQTASITIAVNNLVATLRKRKET</sequence>
<organism evidence="2 3">
    <name type="scientific">Coprinellus micaceus</name>
    <name type="common">Glistening ink-cap mushroom</name>
    <name type="synonym">Coprinus micaceus</name>
    <dbReference type="NCBI Taxonomy" id="71717"/>
    <lineage>
        <taxon>Eukaryota</taxon>
        <taxon>Fungi</taxon>
        <taxon>Dikarya</taxon>
        <taxon>Basidiomycota</taxon>
        <taxon>Agaricomycotina</taxon>
        <taxon>Agaricomycetes</taxon>
        <taxon>Agaricomycetidae</taxon>
        <taxon>Agaricales</taxon>
        <taxon>Agaricineae</taxon>
        <taxon>Psathyrellaceae</taxon>
        <taxon>Coprinellus</taxon>
    </lineage>
</organism>
<comment type="caution">
    <text evidence="2">The sequence shown here is derived from an EMBL/GenBank/DDBJ whole genome shotgun (WGS) entry which is preliminary data.</text>
</comment>
<proteinExistence type="predicted"/>
<evidence type="ECO:0000313" key="3">
    <source>
        <dbReference type="Proteomes" id="UP000298030"/>
    </source>
</evidence>
<protein>
    <submittedName>
        <fullName evidence="2">Uncharacterized protein</fullName>
    </submittedName>
</protein>
<dbReference type="OrthoDB" id="3069111at2759"/>
<accession>A0A4Y7SCZ0</accession>
<dbReference type="EMBL" id="QPFP01000204">
    <property type="protein sequence ID" value="TEB19180.1"/>
    <property type="molecule type" value="Genomic_DNA"/>
</dbReference>
<feature type="compositionally biased region" description="Basic and acidic residues" evidence="1">
    <location>
        <begin position="301"/>
        <end position="313"/>
    </location>
</feature>
<keyword evidence="3" id="KW-1185">Reference proteome</keyword>